<keyword evidence="2" id="KW-0238">DNA-binding</keyword>
<feature type="domain" description="Zinc finger Ogr/Delta-type" evidence="1">
    <location>
        <begin position="5"/>
        <end position="50"/>
    </location>
</feature>
<organism evidence="2 3">
    <name type="scientific">Photorhabdus namnaonensis</name>
    <dbReference type="NCBI Taxonomy" id="1851568"/>
    <lineage>
        <taxon>Bacteria</taxon>
        <taxon>Pseudomonadati</taxon>
        <taxon>Pseudomonadota</taxon>
        <taxon>Gammaproteobacteria</taxon>
        <taxon>Enterobacterales</taxon>
        <taxon>Morganellaceae</taxon>
        <taxon>Photorhabdus</taxon>
    </lineage>
</organism>
<dbReference type="PATRIC" id="fig|29488.15.peg.2911"/>
<accession>A0A1B8YGM0</accession>
<dbReference type="GO" id="GO:0003677">
    <property type="term" value="F:DNA binding"/>
    <property type="evidence" value="ECO:0007669"/>
    <property type="project" value="UniProtKB-KW"/>
</dbReference>
<comment type="caution">
    <text evidence="2">The sequence shown here is derived from an EMBL/GenBank/DDBJ whole genome shotgun (WGS) entry which is preliminary data.</text>
</comment>
<gene>
    <name evidence="2" type="ORF">Phpb_02639</name>
</gene>
<dbReference type="Pfam" id="PF04606">
    <property type="entry name" value="Ogr_Delta"/>
    <property type="match status" value="1"/>
</dbReference>
<dbReference type="AlphaFoldDB" id="A0A1B8YGM0"/>
<protein>
    <submittedName>
        <fullName evidence="2">DNA-binding transcriptional regulator</fullName>
    </submittedName>
</protein>
<proteinExistence type="predicted"/>
<keyword evidence="3" id="KW-1185">Reference proteome</keyword>
<evidence type="ECO:0000259" key="1">
    <source>
        <dbReference type="Pfam" id="PF04606"/>
    </source>
</evidence>
<name>A0A1B8YGM0_9GAMM</name>
<reference evidence="3" key="1">
    <citation type="submission" date="2015-11" db="EMBL/GenBank/DDBJ databases">
        <authorList>
            <person name="Tobias N.J."/>
            <person name="Mishra B."/>
            <person name="Gupta D.K."/>
            <person name="Thines M."/>
            <person name="Stinear T.P."/>
            <person name="Bode H.B."/>
        </authorList>
    </citation>
    <scope>NUCLEOTIDE SEQUENCE [LARGE SCALE GENOMIC DNA]</scope>
    <source>
        <strain evidence="3">PB45.5</strain>
    </source>
</reference>
<evidence type="ECO:0000313" key="3">
    <source>
        <dbReference type="Proteomes" id="UP000092665"/>
    </source>
</evidence>
<dbReference type="InterPro" id="IPR007684">
    <property type="entry name" value="Znf_Ogr/Delta"/>
</dbReference>
<dbReference type="Proteomes" id="UP000092665">
    <property type="component" value="Unassembled WGS sequence"/>
</dbReference>
<dbReference type="EMBL" id="LOIC01000072">
    <property type="protein sequence ID" value="OCA54195.1"/>
    <property type="molecule type" value="Genomic_DNA"/>
</dbReference>
<dbReference type="RefSeq" id="WP_065390712.1">
    <property type="nucleotide sequence ID" value="NZ_CAWMQN010000072.1"/>
</dbReference>
<evidence type="ECO:0000313" key="2">
    <source>
        <dbReference type="EMBL" id="OCA54195.1"/>
    </source>
</evidence>
<sequence>MAFICPRCNAVAKTRTSEMMSEETRRSYHQCQNLLCGCTFTTITTVERYLCTPNQQELPPNFKLPKMAFPASHYGDEQIGFGF</sequence>